<dbReference type="InterPro" id="IPR036322">
    <property type="entry name" value="WD40_repeat_dom_sf"/>
</dbReference>
<dbReference type="GO" id="GO:0031124">
    <property type="term" value="P:mRNA 3'-end processing"/>
    <property type="evidence" value="ECO:0007669"/>
    <property type="project" value="EnsemblFungi"/>
</dbReference>
<evidence type="ECO:0000256" key="1">
    <source>
        <dbReference type="ARBA" id="ARBA00004123"/>
    </source>
</evidence>
<evidence type="ECO:0000256" key="2">
    <source>
        <dbReference type="ARBA" id="ARBA00005616"/>
    </source>
</evidence>
<dbReference type="Proteomes" id="UP000094236">
    <property type="component" value="Unassembled WGS sequence"/>
</dbReference>
<name>A0A1E4U0Y9_PACTA</name>
<evidence type="ECO:0000256" key="5">
    <source>
        <dbReference type="ARBA" id="ARBA00023242"/>
    </source>
</evidence>
<dbReference type="PROSITE" id="PS50082">
    <property type="entry name" value="WD_REPEATS_2"/>
    <property type="match status" value="2"/>
</dbReference>
<keyword evidence="4" id="KW-0677">Repeat</keyword>
<dbReference type="SMART" id="SM00320">
    <property type="entry name" value="WD40"/>
    <property type="match status" value="3"/>
</dbReference>
<organism evidence="7 8">
    <name type="scientific">Pachysolen tannophilus NRRL Y-2460</name>
    <dbReference type="NCBI Taxonomy" id="669874"/>
    <lineage>
        <taxon>Eukaryota</taxon>
        <taxon>Fungi</taxon>
        <taxon>Dikarya</taxon>
        <taxon>Ascomycota</taxon>
        <taxon>Saccharomycotina</taxon>
        <taxon>Pichiomycetes</taxon>
        <taxon>Pachysolenaceae</taxon>
        <taxon>Pachysolen</taxon>
    </lineage>
</organism>
<dbReference type="PANTHER" id="PTHR19861">
    <property type="entry name" value="WD40 REPEAT PROTEIN SWD2"/>
    <property type="match status" value="1"/>
</dbReference>
<dbReference type="PROSITE" id="PS00678">
    <property type="entry name" value="WD_REPEATS_1"/>
    <property type="match status" value="1"/>
</dbReference>
<dbReference type="EMBL" id="KV454011">
    <property type="protein sequence ID" value="ODV97693.1"/>
    <property type="molecule type" value="Genomic_DNA"/>
</dbReference>
<sequence length="334" mass="37772">MTSSVPITENLMKSFQASKTFKYHKVDSPITSIDFDDSGQYLISSGVDESIQLYDVNKGKHSKSIFSKKYGVHLARFTHHEKNCLYASTKEDHTIRYLSLHDNSYLRYFRGHRAQVTALEMAPVDDVFLSSAYDDSVRVWDLRSSACQGFMNCKAPSLISFDPTGMVFGIGSNNTNEIGLYDFRNYDKDPFATFDINVNMNWNKLEFSNDGKYLIVTDAANECHLVVDAFDGVIRAKLIGTKKFPNRNYPSTGSTTISPDGRFVYGGSGNRSVMIWDLQEIQKDDINKQIFPCKELNSDQGLPRMCLFNPRMLTFATADTAVTLWLTDSKNSMI</sequence>
<dbReference type="GO" id="GO:0005847">
    <property type="term" value="C:mRNA cleavage and polyadenylation specificity factor complex"/>
    <property type="evidence" value="ECO:0007669"/>
    <property type="project" value="EnsemblFungi"/>
</dbReference>
<evidence type="ECO:0000256" key="6">
    <source>
        <dbReference type="PROSITE-ProRule" id="PRU00221"/>
    </source>
</evidence>
<keyword evidence="5" id="KW-0539">Nucleus</keyword>
<dbReference type="InterPro" id="IPR001680">
    <property type="entry name" value="WD40_rpt"/>
</dbReference>
<dbReference type="InterPro" id="IPR015943">
    <property type="entry name" value="WD40/YVTN_repeat-like_dom_sf"/>
</dbReference>
<dbReference type="PANTHER" id="PTHR19861:SF0">
    <property type="entry name" value="WD REPEAT-CONTAINING PROTEIN 82"/>
    <property type="match status" value="1"/>
</dbReference>
<dbReference type="Pfam" id="PF00400">
    <property type="entry name" value="WD40"/>
    <property type="match status" value="3"/>
</dbReference>
<feature type="repeat" description="WD" evidence="6">
    <location>
        <begin position="23"/>
        <end position="64"/>
    </location>
</feature>
<evidence type="ECO:0000256" key="3">
    <source>
        <dbReference type="ARBA" id="ARBA00022574"/>
    </source>
</evidence>
<keyword evidence="8" id="KW-1185">Reference proteome</keyword>
<comment type="similarity">
    <text evidence="2">Belongs to the WD repeat SWD2 family.</text>
</comment>
<protein>
    <submittedName>
        <fullName evidence="7">Uncharacterized protein</fullName>
    </submittedName>
</protein>
<dbReference type="OrthoDB" id="27537at2759"/>
<dbReference type="InterPro" id="IPR037867">
    <property type="entry name" value="Swd2/WDR82"/>
</dbReference>
<dbReference type="GO" id="GO:0003682">
    <property type="term" value="F:chromatin binding"/>
    <property type="evidence" value="ECO:0007669"/>
    <property type="project" value="TreeGrafter"/>
</dbReference>
<dbReference type="PROSITE" id="PS50294">
    <property type="entry name" value="WD_REPEATS_REGION"/>
    <property type="match status" value="1"/>
</dbReference>
<accession>A0A1E4U0Y9</accession>
<evidence type="ECO:0000313" key="7">
    <source>
        <dbReference type="EMBL" id="ODV97693.1"/>
    </source>
</evidence>
<dbReference type="SUPFAM" id="SSF50978">
    <property type="entry name" value="WD40 repeat-like"/>
    <property type="match status" value="1"/>
</dbReference>
<dbReference type="GO" id="GO:0000723">
    <property type="term" value="P:telomere maintenance"/>
    <property type="evidence" value="ECO:0007669"/>
    <property type="project" value="EnsemblFungi"/>
</dbReference>
<keyword evidence="3 6" id="KW-0853">WD repeat</keyword>
<dbReference type="STRING" id="669874.A0A1E4U0Y9"/>
<evidence type="ECO:0000313" key="8">
    <source>
        <dbReference type="Proteomes" id="UP000094236"/>
    </source>
</evidence>
<evidence type="ECO:0000256" key="4">
    <source>
        <dbReference type="ARBA" id="ARBA00022737"/>
    </source>
</evidence>
<dbReference type="InterPro" id="IPR019775">
    <property type="entry name" value="WD40_repeat_CS"/>
</dbReference>
<dbReference type="GO" id="GO:0048188">
    <property type="term" value="C:Set1C/COMPASS complex"/>
    <property type="evidence" value="ECO:0007669"/>
    <property type="project" value="EnsemblFungi"/>
</dbReference>
<feature type="repeat" description="WD" evidence="6">
    <location>
        <begin position="109"/>
        <end position="144"/>
    </location>
</feature>
<dbReference type="GO" id="GO:0042800">
    <property type="term" value="F:histone H3K4 methyltransferase activity"/>
    <property type="evidence" value="ECO:0007669"/>
    <property type="project" value="EnsemblFungi"/>
</dbReference>
<proteinExistence type="inferred from homology"/>
<comment type="subcellular location">
    <subcellularLocation>
        <location evidence="1">Nucleus</location>
    </subcellularLocation>
</comment>
<dbReference type="Gene3D" id="2.130.10.10">
    <property type="entry name" value="YVTN repeat-like/Quinoprotein amine dehydrogenase"/>
    <property type="match status" value="1"/>
</dbReference>
<dbReference type="GO" id="GO:0031126">
    <property type="term" value="P:sno(s)RNA 3'-end processing"/>
    <property type="evidence" value="ECO:0007669"/>
    <property type="project" value="EnsemblFungi"/>
</dbReference>
<dbReference type="FunFam" id="2.130.10.10:FF:001194">
    <property type="entry name" value="Unplaced genomic scaffold supercont1.1, whole genome shotgun sequence"/>
    <property type="match status" value="1"/>
</dbReference>
<gene>
    <name evidence="7" type="ORF">PACTADRAFT_36691</name>
</gene>
<reference evidence="8" key="1">
    <citation type="submission" date="2016-05" db="EMBL/GenBank/DDBJ databases">
        <title>Comparative genomics of biotechnologically important yeasts.</title>
        <authorList>
            <consortium name="DOE Joint Genome Institute"/>
            <person name="Riley R."/>
            <person name="Haridas S."/>
            <person name="Wolfe K.H."/>
            <person name="Lopes M.R."/>
            <person name="Hittinger C.T."/>
            <person name="Goker M."/>
            <person name="Salamov A."/>
            <person name="Wisecaver J."/>
            <person name="Long T.M."/>
            <person name="Aerts A.L."/>
            <person name="Barry K."/>
            <person name="Choi C."/>
            <person name="Clum A."/>
            <person name="Coughlan A.Y."/>
            <person name="Deshpande S."/>
            <person name="Douglass A.P."/>
            <person name="Hanson S.J."/>
            <person name="Klenk H.-P."/>
            <person name="Labutti K."/>
            <person name="Lapidus A."/>
            <person name="Lindquist E."/>
            <person name="Lipzen A."/>
            <person name="Meier-Kolthoff J.P."/>
            <person name="Ohm R.A."/>
            <person name="Otillar R.P."/>
            <person name="Pangilinan J."/>
            <person name="Peng Y."/>
            <person name="Rokas A."/>
            <person name="Rosa C.A."/>
            <person name="Scheuner C."/>
            <person name="Sibirny A.A."/>
            <person name="Slot J.C."/>
            <person name="Stielow J.B."/>
            <person name="Sun H."/>
            <person name="Kurtzman C.P."/>
            <person name="Blackwell M."/>
            <person name="Grigoriev I.V."/>
            <person name="Jeffries T.W."/>
        </authorList>
    </citation>
    <scope>NUCLEOTIDE SEQUENCE [LARGE SCALE GENOMIC DNA]</scope>
    <source>
        <strain evidence="8">NRRL Y-2460</strain>
    </source>
</reference>
<dbReference type="AlphaFoldDB" id="A0A1E4U0Y9"/>